<evidence type="ECO:0000313" key="6">
    <source>
        <dbReference type="Proteomes" id="UP000694941"/>
    </source>
</evidence>
<dbReference type="Proteomes" id="UP000694941">
    <property type="component" value="Unplaced"/>
</dbReference>
<evidence type="ECO:0000256" key="2">
    <source>
        <dbReference type="ARBA" id="ARBA00023157"/>
    </source>
</evidence>
<reference evidence="7" key="1">
    <citation type="submission" date="2025-08" db="UniProtKB">
        <authorList>
            <consortium name="RefSeq"/>
        </authorList>
    </citation>
    <scope>IDENTIFICATION</scope>
    <source>
        <tissue evidence="7">Muscle</tissue>
    </source>
</reference>
<evidence type="ECO:0000256" key="4">
    <source>
        <dbReference type="SAM" id="SignalP"/>
    </source>
</evidence>
<dbReference type="PANTHER" id="PTHR23199">
    <property type="entry name" value="NEUROTROPHIN 1-RELATED"/>
    <property type="match status" value="1"/>
</dbReference>
<dbReference type="PANTHER" id="PTHR23199:SF12">
    <property type="entry name" value="NEUROTROPHIN 1-RELATED"/>
    <property type="match status" value="1"/>
</dbReference>
<keyword evidence="6" id="KW-1185">Reference proteome</keyword>
<protein>
    <submittedName>
        <fullName evidence="7">Protein spaetzle 5-like isoform X2</fullName>
    </submittedName>
</protein>
<dbReference type="InterPro" id="IPR052444">
    <property type="entry name" value="Spz/Toll_ligand-like"/>
</dbReference>
<keyword evidence="1 4" id="KW-0732">Signal</keyword>
<feature type="signal peptide" evidence="4">
    <location>
        <begin position="1"/>
        <end position="17"/>
    </location>
</feature>
<dbReference type="Gene3D" id="2.10.90.10">
    <property type="entry name" value="Cystine-knot cytokines"/>
    <property type="match status" value="1"/>
</dbReference>
<dbReference type="GeneID" id="106463803"/>
<organism evidence="6 7">
    <name type="scientific">Limulus polyphemus</name>
    <name type="common">Atlantic horseshoe crab</name>
    <dbReference type="NCBI Taxonomy" id="6850"/>
    <lineage>
        <taxon>Eukaryota</taxon>
        <taxon>Metazoa</taxon>
        <taxon>Ecdysozoa</taxon>
        <taxon>Arthropoda</taxon>
        <taxon>Chelicerata</taxon>
        <taxon>Merostomata</taxon>
        <taxon>Xiphosura</taxon>
        <taxon>Limulidae</taxon>
        <taxon>Limulus</taxon>
    </lineage>
</organism>
<keyword evidence="3" id="KW-0325">Glycoprotein</keyword>
<evidence type="ECO:0000256" key="1">
    <source>
        <dbReference type="ARBA" id="ARBA00022729"/>
    </source>
</evidence>
<dbReference type="RefSeq" id="XP_022247472.1">
    <property type="nucleotide sequence ID" value="XM_022391764.1"/>
</dbReference>
<proteinExistence type="predicted"/>
<evidence type="ECO:0000313" key="7">
    <source>
        <dbReference type="RefSeq" id="XP_022247472.1"/>
    </source>
</evidence>
<accession>A0ABM1SV16</accession>
<dbReference type="InterPro" id="IPR032104">
    <property type="entry name" value="Spaetzle"/>
</dbReference>
<feature type="chain" id="PRO_5045783383" evidence="4">
    <location>
        <begin position="18"/>
        <end position="259"/>
    </location>
</feature>
<evidence type="ECO:0000256" key="3">
    <source>
        <dbReference type="ARBA" id="ARBA00023180"/>
    </source>
</evidence>
<gene>
    <name evidence="7" type="primary">LOC106463803</name>
</gene>
<dbReference type="Pfam" id="PF16077">
    <property type="entry name" value="Spaetzle"/>
    <property type="match status" value="1"/>
</dbReference>
<keyword evidence="2" id="KW-1015">Disulfide bond</keyword>
<dbReference type="InterPro" id="IPR029034">
    <property type="entry name" value="Cystine-knot_cytokine"/>
</dbReference>
<feature type="domain" description="Spaetzle" evidence="5">
    <location>
        <begin position="142"/>
        <end position="236"/>
    </location>
</feature>
<name>A0ABM1SV16_LIMPO</name>
<sequence>MGGLLVLILLTLEPVYAHPPLYNSAFHGTDSSYGRPRESASANLTPNTRYSLESARGYDSSSFVFPDDLVLLPPVDNSGIPLCARMTNSTFCENVEDYPYRHISEAVQSLPEDVLYMLLETTDVGIQGRSPPSFKDFSEDPICTPVMKTFKPKVGENNDKKWLYIVNDIKIEQFVTSETCFEEGKSCGYIDGNLPFGYRSQCRQRYAYKRLLAVHPKKKTTFLDSFPFPSCCTCFVKFPPEFRRKPPMTEAVSPGGRLN</sequence>
<dbReference type="SUPFAM" id="SSF57501">
    <property type="entry name" value="Cystine-knot cytokines"/>
    <property type="match status" value="1"/>
</dbReference>
<evidence type="ECO:0000259" key="5">
    <source>
        <dbReference type="Pfam" id="PF16077"/>
    </source>
</evidence>